<feature type="domain" description="Large ribosomal subunit protein uL6 alpha-beta" evidence="5">
    <location>
        <begin position="134"/>
        <end position="211"/>
    </location>
</feature>
<dbReference type="GO" id="GO:0005762">
    <property type="term" value="C:mitochondrial large ribosomal subunit"/>
    <property type="evidence" value="ECO:0007669"/>
    <property type="project" value="TreeGrafter"/>
</dbReference>
<dbReference type="NCBIfam" id="TIGR03654">
    <property type="entry name" value="L6_bact"/>
    <property type="match status" value="1"/>
</dbReference>
<dbReference type="GO" id="GO:0003735">
    <property type="term" value="F:structural constituent of ribosome"/>
    <property type="evidence" value="ECO:0007669"/>
    <property type="project" value="InterPro"/>
</dbReference>
<evidence type="ECO:0000256" key="3">
    <source>
        <dbReference type="ARBA" id="ARBA00023274"/>
    </source>
</evidence>
<dbReference type="GO" id="GO:0019843">
    <property type="term" value="F:rRNA binding"/>
    <property type="evidence" value="ECO:0007669"/>
    <property type="project" value="InterPro"/>
</dbReference>
<name>A0A167K504_CALVF</name>
<dbReference type="InterPro" id="IPR019906">
    <property type="entry name" value="Ribosomal_uL6_bac-type"/>
</dbReference>
<gene>
    <name evidence="6" type="ORF">CALVIDRAFT_484760</name>
</gene>
<dbReference type="InterPro" id="IPR036789">
    <property type="entry name" value="Ribosomal_uL6-like_a/b-dom_sf"/>
</dbReference>
<dbReference type="InterPro" id="IPR020040">
    <property type="entry name" value="Ribosomal_uL6_a/b-dom"/>
</dbReference>
<dbReference type="GO" id="GO:0006412">
    <property type="term" value="P:translation"/>
    <property type="evidence" value="ECO:0007669"/>
    <property type="project" value="InterPro"/>
</dbReference>
<dbReference type="STRING" id="1330018.A0A167K504"/>
<evidence type="ECO:0000313" key="6">
    <source>
        <dbReference type="EMBL" id="KZO94264.1"/>
    </source>
</evidence>
<dbReference type="SUPFAM" id="SSF56053">
    <property type="entry name" value="Ribosomal protein L6"/>
    <property type="match status" value="2"/>
</dbReference>
<reference evidence="6 7" key="1">
    <citation type="journal article" date="2016" name="Mol. Biol. Evol.">
        <title>Comparative Genomics of Early-Diverging Mushroom-Forming Fungi Provides Insights into the Origins of Lignocellulose Decay Capabilities.</title>
        <authorList>
            <person name="Nagy L.G."/>
            <person name="Riley R."/>
            <person name="Tritt A."/>
            <person name="Adam C."/>
            <person name="Daum C."/>
            <person name="Floudas D."/>
            <person name="Sun H."/>
            <person name="Yadav J.S."/>
            <person name="Pangilinan J."/>
            <person name="Larsson K.H."/>
            <person name="Matsuura K."/>
            <person name="Barry K."/>
            <person name="Labutti K."/>
            <person name="Kuo R."/>
            <person name="Ohm R.A."/>
            <person name="Bhattacharya S.S."/>
            <person name="Shirouzu T."/>
            <person name="Yoshinaga Y."/>
            <person name="Martin F.M."/>
            <person name="Grigoriev I.V."/>
            <person name="Hibbett D.S."/>
        </authorList>
    </citation>
    <scope>NUCLEOTIDE SEQUENCE [LARGE SCALE GENOMIC DNA]</scope>
    <source>
        <strain evidence="6 7">TUFC12733</strain>
    </source>
</reference>
<dbReference type="Pfam" id="PF00347">
    <property type="entry name" value="Ribosomal_L6"/>
    <property type="match status" value="2"/>
</dbReference>
<evidence type="ECO:0000256" key="1">
    <source>
        <dbReference type="ARBA" id="ARBA00009356"/>
    </source>
</evidence>
<dbReference type="PANTHER" id="PTHR11655">
    <property type="entry name" value="60S/50S RIBOSOMAL PROTEIN L6/L9"/>
    <property type="match status" value="1"/>
</dbReference>
<dbReference type="Gene3D" id="3.90.930.12">
    <property type="entry name" value="Ribosomal protein L6, alpha-beta domain"/>
    <property type="match status" value="2"/>
</dbReference>
<dbReference type="PRINTS" id="PR00059">
    <property type="entry name" value="RIBOSOMALL6"/>
</dbReference>
<keyword evidence="3 4" id="KW-0687">Ribonucleoprotein</keyword>
<accession>A0A167K504</accession>
<keyword evidence="7" id="KW-1185">Reference proteome</keyword>
<dbReference type="Proteomes" id="UP000076738">
    <property type="component" value="Unassembled WGS sequence"/>
</dbReference>
<dbReference type="PIRSF" id="PIRSF002162">
    <property type="entry name" value="Ribosomal_L6"/>
    <property type="match status" value="1"/>
</dbReference>
<dbReference type="OrthoDB" id="540873at2759"/>
<evidence type="ECO:0000256" key="4">
    <source>
        <dbReference type="RuleBase" id="RU003869"/>
    </source>
</evidence>
<dbReference type="PANTHER" id="PTHR11655:SF14">
    <property type="entry name" value="LARGE RIBOSOMAL SUBUNIT PROTEIN UL6M"/>
    <property type="match status" value="1"/>
</dbReference>
<feature type="domain" description="Large ribosomal subunit protein uL6 alpha-beta" evidence="5">
    <location>
        <begin position="47"/>
        <end position="126"/>
    </location>
</feature>
<comment type="similarity">
    <text evidence="1 4">Belongs to the universal ribosomal protein uL6 family.</text>
</comment>
<evidence type="ECO:0000256" key="2">
    <source>
        <dbReference type="ARBA" id="ARBA00022980"/>
    </source>
</evidence>
<dbReference type="InterPro" id="IPR000702">
    <property type="entry name" value="Ribosomal_uL6-like"/>
</dbReference>
<dbReference type="AlphaFoldDB" id="A0A167K504"/>
<proteinExistence type="inferred from homology"/>
<evidence type="ECO:0000259" key="5">
    <source>
        <dbReference type="Pfam" id="PF00347"/>
    </source>
</evidence>
<protein>
    <submittedName>
        <fullName evidence="6">Ribosomal protein L6</fullName>
    </submittedName>
</protein>
<evidence type="ECO:0000313" key="7">
    <source>
        <dbReference type="Proteomes" id="UP000076738"/>
    </source>
</evidence>
<organism evidence="6 7">
    <name type="scientific">Calocera viscosa (strain TUFC12733)</name>
    <dbReference type="NCBI Taxonomy" id="1330018"/>
    <lineage>
        <taxon>Eukaryota</taxon>
        <taxon>Fungi</taxon>
        <taxon>Dikarya</taxon>
        <taxon>Basidiomycota</taxon>
        <taxon>Agaricomycotina</taxon>
        <taxon>Dacrymycetes</taxon>
        <taxon>Dacrymycetales</taxon>
        <taxon>Dacrymycetaceae</taxon>
        <taxon>Calocera</taxon>
    </lineage>
</organism>
<sequence>MAAVARRAVTRAVKGATTPPVPVVQSTVVPSQLPRLKGHLASQPVPIPAGVKVEVVPGLEDRQLTVTGPNGTQTFGMFENIYVDLESDPRQAQIKSTDDGSKKEHRARWGLTRAMLANMVTGVTQGFTTNLRLVGVGYRAAAEPSETGGQRLRMKLGFSHDVLMEVPEGITAEVPRPTEITLKAFRKDTLGQFAADIRHWRRPEPYNGKGIFINDETIRLKQVKR</sequence>
<dbReference type="EMBL" id="KV417296">
    <property type="protein sequence ID" value="KZO94264.1"/>
    <property type="molecule type" value="Genomic_DNA"/>
</dbReference>
<keyword evidence="2 4" id="KW-0689">Ribosomal protein</keyword>